<comment type="caution">
    <text evidence="2">The sequence shown here is derived from an EMBL/GenBank/DDBJ whole genome shotgun (WGS) entry which is preliminary data.</text>
</comment>
<sequence>MNSQGEFVAALLDPERDCPAQLTSWNGSDPSARFSVYRNNVLSSLIDALADSFPVVQQLVGEEFFRAMAAVFVRHSPPRTRVLGEYGAGLGDFIQGFGPAASLPYLADVARLEWLRIRAYQAADTAPLASDTLATALATPDRLGQLQLQLQPALGLLDSRFAVVSLWAAHQGALQIAQVDPYQAQSALVLRNGLHVEVIGIASSDSLFIHGLEQGLALAQAAQQAHELDPQFDLGRCLAHLLRAGAITHCAYASTEGHCHEPR</sequence>
<dbReference type="EMBL" id="JBFTEG010000005">
    <property type="protein sequence ID" value="MEX6502209.1"/>
    <property type="molecule type" value="Genomic_DNA"/>
</dbReference>
<dbReference type="GO" id="GO:0003677">
    <property type="term" value="F:DNA binding"/>
    <property type="evidence" value="ECO:0007669"/>
    <property type="project" value="UniProtKB-KW"/>
</dbReference>
<protein>
    <submittedName>
        <fullName evidence="2">DNA-binding domain-containing protein</fullName>
    </submittedName>
</protein>
<dbReference type="RefSeq" id="WP_369287176.1">
    <property type="nucleotide sequence ID" value="NZ_JBFTEG010000005.1"/>
</dbReference>
<dbReference type="InterPro" id="IPR018640">
    <property type="entry name" value="DUF2063"/>
</dbReference>
<name>A0ABV3YSS6_9PSED</name>
<dbReference type="Pfam" id="PF09836">
    <property type="entry name" value="DUF2063"/>
    <property type="match status" value="1"/>
</dbReference>
<gene>
    <name evidence="2" type="ORF">AB5S05_09065</name>
</gene>
<evidence type="ECO:0000259" key="1">
    <source>
        <dbReference type="Pfam" id="PF09836"/>
    </source>
</evidence>
<proteinExistence type="predicted"/>
<evidence type="ECO:0000313" key="2">
    <source>
        <dbReference type="EMBL" id="MEX6502209.1"/>
    </source>
</evidence>
<accession>A0ABV3YSS6</accession>
<dbReference type="InterPro" id="IPR044922">
    <property type="entry name" value="DUF2063_N_sf"/>
</dbReference>
<feature type="domain" description="Putative DNA-binding" evidence="1">
    <location>
        <begin position="4"/>
        <end position="94"/>
    </location>
</feature>
<reference evidence="2 3" key="1">
    <citation type="submission" date="2024-07" db="EMBL/GenBank/DDBJ databases">
        <authorList>
            <person name="Li M."/>
        </authorList>
    </citation>
    <scope>NUCLEOTIDE SEQUENCE [LARGE SCALE GENOMIC DNA]</scope>
    <source>
        <strain evidence="2 3">25A3E</strain>
    </source>
</reference>
<keyword evidence="2" id="KW-0238">DNA-binding</keyword>
<dbReference type="Proteomes" id="UP001560296">
    <property type="component" value="Unassembled WGS sequence"/>
</dbReference>
<dbReference type="Gene3D" id="1.10.150.690">
    <property type="entry name" value="DUF2063"/>
    <property type="match status" value="1"/>
</dbReference>
<organism evidence="2 3">
    <name type="scientific">Pseudomonas zhanjiangensis</name>
    <dbReference type="NCBI Taxonomy" id="3239015"/>
    <lineage>
        <taxon>Bacteria</taxon>
        <taxon>Pseudomonadati</taxon>
        <taxon>Pseudomonadota</taxon>
        <taxon>Gammaproteobacteria</taxon>
        <taxon>Pseudomonadales</taxon>
        <taxon>Pseudomonadaceae</taxon>
        <taxon>Pseudomonas</taxon>
    </lineage>
</organism>
<evidence type="ECO:0000313" key="3">
    <source>
        <dbReference type="Proteomes" id="UP001560296"/>
    </source>
</evidence>
<keyword evidence="3" id="KW-1185">Reference proteome</keyword>